<name>A0A761M332_SALER</name>
<dbReference type="InterPro" id="IPR009750">
    <property type="entry name" value="DUF1317"/>
</dbReference>
<dbReference type="EMBL" id="DAAXYZ010000019">
    <property type="protein sequence ID" value="HAG3179118.1"/>
    <property type="molecule type" value="Genomic_DNA"/>
</dbReference>
<proteinExistence type="predicted"/>
<gene>
    <name evidence="1" type="ORF">G8Z49_004588</name>
</gene>
<dbReference type="AlphaFoldDB" id="A0A761M332"/>
<sequence length="52" mass="5705">MTNPHDNICVGSITLVYSTLRRGWLVPGGNVIQNPLKAQRIAELMNSKKVAV</sequence>
<evidence type="ECO:0000313" key="1">
    <source>
        <dbReference type="EMBL" id="HAG3179118.1"/>
    </source>
</evidence>
<dbReference type="Pfam" id="PF07026">
    <property type="entry name" value="DUF1317"/>
    <property type="match status" value="1"/>
</dbReference>
<reference evidence="1" key="2">
    <citation type="submission" date="2020-02" db="EMBL/GenBank/DDBJ databases">
        <authorList>
            <consortium name="NCBI Pathogen Detection Project"/>
        </authorList>
    </citation>
    <scope>NUCLEOTIDE SEQUENCE</scope>
    <source>
        <strain evidence="1">MA.CK_07/00004777</strain>
    </source>
</reference>
<comment type="caution">
    <text evidence="1">The sequence shown here is derived from an EMBL/GenBank/DDBJ whole genome shotgun (WGS) entry which is preliminary data.</text>
</comment>
<organism evidence="1">
    <name type="scientific">Salmonella enterica</name>
    <name type="common">Salmonella choleraesuis</name>
    <dbReference type="NCBI Taxonomy" id="28901"/>
    <lineage>
        <taxon>Bacteria</taxon>
        <taxon>Pseudomonadati</taxon>
        <taxon>Pseudomonadota</taxon>
        <taxon>Gammaproteobacteria</taxon>
        <taxon>Enterobacterales</taxon>
        <taxon>Enterobacteriaceae</taxon>
        <taxon>Salmonella</taxon>
    </lineage>
</organism>
<protein>
    <submittedName>
        <fullName evidence="1">DUF1317 family protein</fullName>
    </submittedName>
</protein>
<accession>A0A761M332</accession>
<reference evidence="1" key="1">
    <citation type="journal article" date="2018" name="Genome Biol.">
        <title>SKESA: strategic k-mer extension for scrupulous assemblies.</title>
        <authorList>
            <person name="Souvorov A."/>
            <person name="Agarwala R."/>
            <person name="Lipman D.J."/>
        </authorList>
    </citation>
    <scope>NUCLEOTIDE SEQUENCE</scope>
    <source>
        <strain evidence="1">MA.CK_07/00004777</strain>
    </source>
</reference>